<keyword evidence="2" id="KW-1185">Reference proteome</keyword>
<reference evidence="2" key="2">
    <citation type="submission" date="2013-12" db="EMBL/GenBank/DDBJ databases">
        <authorList>
            <person name="Yu Y."/>
            <person name="Lee S."/>
            <person name="de Baynast K."/>
            <person name="Wissotski M."/>
            <person name="Liu L."/>
            <person name="Talag J."/>
            <person name="Goicoechea J."/>
            <person name="Angelova A."/>
            <person name="Jetty R."/>
            <person name="Kudrna D."/>
            <person name="Golser W."/>
            <person name="Rivera L."/>
            <person name="Zhang J."/>
            <person name="Wing R."/>
        </authorList>
    </citation>
    <scope>NUCLEOTIDE SEQUENCE</scope>
</reference>
<protein>
    <submittedName>
        <fullName evidence="1">Uncharacterized protein</fullName>
    </submittedName>
</protein>
<reference evidence="1 2" key="1">
    <citation type="submission" date="2012-08" db="EMBL/GenBank/DDBJ databases">
        <title>Oryza genome evolution.</title>
        <authorList>
            <person name="Wing R.A."/>
        </authorList>
    </citation>
    <scope>NUCLEOTIDE SEQUENCE</scope>
</reference>
<dbReference type="HOGENOM" id="CLU_1449679_0_0_1"/>
<dbReference type="EnsemblPlants" id="LPERR08G14310.1">
    <property type="protein sequence ID" value="LPERR08G14310.1"/>
    <property type="gene ID" value="LPERR08G14310"/>
</dbReference>
<dbReference type="Gramene" id="LPERR08G14310.1">
    <property type="protein sequence ID" value="LPERR08G14310.1"/>
    <property type="gene ID" value="LPERR08G14310"/>
</dbReference>
<dbReference type="PANTHER" id="PTHR33074">
    <property type="entry name" value="EXPRESSED PROTEIN-RELATED"/>
    <property type="match status" value="1"/>
</dbReference>
<dbReference type="Proteomes" id="UP000032180">
    <property type="component" value="Chromosome 8"/>
</dbReference>
<name>A0A0D9X8N3_9ORYZ</name>
<sequence>MSAATAEIALSGVLLGVRGYGSAGKNSTTAIAKTRSGHPIEVTFWIELPLALTHFSVHSPDLKFPPRAPISIAASGGLVLLRVPVDHIGGRSSFRGQRLLCLPSWSPGPETGSATVVVAAAANTASWPPSRSGLCPPSRYTCTAHLLLLLAVAALRVVCPVPDSAERQMYHLASKAITFGGANGTVG</sequence>
<reference evidence="1" key="3">
    <citation type="submission" date="2015-04" db="UniProtKB">
        <authorList>
            <consortium name="EnsemblPlants"/>
        </authorList>
    </citation>
    <scope>IDENTIFICATION</scope>
</reference>
<evidence type="ECO:0000313" key="1">
    <source>
        <dbReference type="EnsemblPlants" id="LPERR08G14310.1"/>
    </source>
</evidence>
<dbReference type="AlphaFoldDB" id="A0A0D9X8N3"/>
<proteinExistence type="predicted"/>
<accession>A0A0D9X8N3</accession>
<evidence type="ECO:0000313" key="2">
    <source>
        <dbReference type="Proteomes" id="UP000032180"/>
    </source>
</evidence>
<organism evidence="1 2">
    <name type="scientific">Leersia perrieri</name>
    <dbReference type="NCBI Taxonomy" id="77586"/>
    <lineage>
        <taxon>Eukaryota</taxon>
        <taxon>Viridiplantae</taxon>
        <taxon>Streptophyta</taxon>
        <taxon>Embryophyta</taxon>
        <taxon>Tracheophyta</taxon>
        <taxon>Spermatophyta</taxon>
        <taxon>Magnoliopsida</taxon>
        <taxon>Liliopsida</taxon>
        <taxon>Poales</taxon>
        <taxon>Poaceae</taxon>
        <taxon>BOP clade</taxon>
        <taxon>Oryzoideae</taxon>
        <taxon>Oryzeae</taxon>
        <taxon>Oryzinae</taxon>
        <taxon>Leersia</taxon>
    </lineage>
</organism>